<comment type="caution">
    <text evidence="8">The sequence shown here is derived from an EMBL/GenBank/DDBJ whole genome shotgun (WGS) entry which is preliminary data.</text>
</comment>
<evidence type="ECO:0000256" key="2">
    <source>
        <dbReference type="ARBA" id="ARBA00022448"/>
    </source>
</evidence>
<feature type="transmembrane region" description="Helical" evidence="6">
    <location>
        <begin position="28"/>
        <end position="50"/>
    </location>
</feature>
<evidence type="ECO:0000256" key="5">
    <source>
        <dbReference type="ARBA" id="ARBA00023136"/>
    </source>
</evidence>
<dbReference type="GO" id="GO:0022857">
    <property type="term" value="F:transmembrane transporter activity"/>
    <property type="evidence" value="ECO:0007669"/>
    <property type="project" value="InterPro"/>
</dbReference>
<dbReference type="InterPro" id="IPR036259">
    <property type="entry name" value="MFS_trans_sf"/>
</dbReference>
<sequence length="426" mass="45188">MDPVVFCSIFPYIAAMVHRNTGLPVSDVGFYSGLVESLFAIVQTLALVLWGYLEVKIGRKTALVCSLVGTAVGSSLFGMATKLWQMYLFRCLSGLFAASNLITRTMISERFPPETQPNAFGWLVFAANAGNFIGPIIGGTLTNPTQQYPGLFGSCTWLRENPYALPGLAVGAMSAAAALASLFFLHETQDTSEDTPSSPMPTFELIKAPGVAVTLAVYAQSKVLAVAISAILPVYLYTPIALGGMHLSPVDISIYMTVQGASQIFWLLVAFPLLNQRLGTYRLLSVIATSYGPVFVGYIVMNAMLRSAGDVVHEWLWLGVAPAMVLLGSAVIMAQTSVQLAVNDASPSPAALSGINTLALIGNGVVRAVTPGIASAIFATGVKNDILGGYLAWVALIISAMVFRALIHLLPRQSNKSKQSSGNVTE</sequence>
<dbReference type="Pfam" id="PF07690">
    <property type="entry name" value="MFS_1"/>
    <property type="match status" value="1"/>
</dbReference>
<dbReference type="OrthoDB" id="419616at2759"/>
<dbReference type="PANTHER" id="PTHR23504">
    <property type="entry name" value="MAJOR FACILITATOR SUPERFAMILY DOMAIN-CONTAINING PROTEIN 10"/>
    <property type="match status" value="1"/>
</dbReference>
<dbReference type="Proteomes" id="UP000315783">
    <property type="component" value="Unassembled WGS sequence"/>
</dbReference>
<evidence type="ECO:0000313" key="8">
    <source>
        <dbReference type="EMBL" id="TQW01080.1"/>
    </source>
</evidence>
<dbReference type="PRINTS" id="PR01035">
    <property type="entry name" value="TCRTETA"/>
</dbReference>
<protein>
    <submittedName>
        <fullName evidence="8">Major facilitator superfamily transporter</fullName>
    </submittedName>
</protein>
<feature type="transmembrane region" description="Helical" evidence="6">
    <location>
        <begin position="315"/>
        <end position="334"/>
    </location>
</feature>
<dbReference type="Gene3D" id="1.20.1250.20">
    <property type="entry name" value="MFS general substrate transporter like domains"/>
    <property type="match status" value="1"/>
</dbReference>
<proteinExistence type="predicted"/>
<evidence type="ECO:0000313" key="9">
    <source>
        <dbReference type="Proteomes" id="UP000315783"/>
    </source>
</evidence>
<organism evidence="8 9">
    <name type="scientific">Cordyceps javanica</name>
    <dbReference type="NCBI Taxonomy" id="43265"/>
    <lineage>
        <taxon>Eukaryota</taxon>
        <taxon>Fungi</taxon>
        <taxon>Dikarya</taxon>
        <taxon>Ascomycota</taxon>
        <taxon>Pezizomycotina</taxon>
        <taxon>Sordariomycetes</taxon>
        <taxon>Hypocreomycetidae</taxon>
        <taxon>Hypocreales</taxon>
        <taxon>Cordycipitaceae</taxon>
        <taxon>Cordyceps</taxon>
    </lineage>
</organism>
<evidence type="ECO:0000259" key="7">
    <source>
        <dbReference type="PROSITE" id="PS50850"/>
    </source>
</evidence>
<name>A0A545VHF1_9HYPO</name>
<feature type="transmembrane region" description="Helical" evidence="6">
    <location>
        <begin position="355"/>
        <end position="378"/>
    </location>
</feature>
<dbReference type="EMBL" id="SPUK01000001">
    <property type="protein sequence ID" value="TQW01080.1"/>
    <property type="molecule type" value="Genomic_DNA"/>
</dbReference>
<evidence type="ECO:0000256" key="1">
    <source>
        <dbReference type="ARBA" id="ARBA00004141"/>
    </source>
</evidence>
<feature type="domain" description="Major facilitator superfamily (MFS) profile" evidence="7">
    <location>
        <begin position="1"/>
        <end position="412"/>
    </location>
</feature>
<keyword evidence="5 6" id="KW-0472">Membrane</keyword>
<dbReference type="AlphaFoldDB" id="A0A545VHF1"/>
<feature type="transmembrane region" description="Helical" evidence="6">
    <location>
        <begin position="87"/>
        <end position="107"/>
    </location>
</feature>
<keyword evidence="9" id="KW-1185">Reference proteome</keyword>
<dbReference type="SUPFAM" id="SSF103473">
    <property type="entry name" value="MFS general substrate transporter"/>
    <property type="match status" value="1"/>
</dbReference>
<dbReference type="InterPro" id="IPR011701">
    <property type="entry name" value="MFS"/>
</dbReference>
<evidence type="ECO:0000256" key="6">
    <source>
        <dbReference type="SAM" id="Phobius"/>
    </source>
</evidence>
<accession>A0A545VHF1</accession>
<dbReference type="GO" id="GO:0016020">
    <property type="term" value="C:membrane"/>
    <property type="evidence" value="ECO:0007669"/>
    <property type="project" value="UniProtKB-SubCell"/>
</dbReference>
<feature type="transmembrane region" description="Helical" evidence="6">
    <location>
        <begin position="281"/>
        <end position="303"/>
    </location>
</feature>
<feature type="transmembrane region" description="Helical" evidence="6">
    <location>
        <begin position="119"/>
        <end position="143"/>
    </location>
</feature>
<keyword evidence="3 6" id="KW-0812">Transmembrane</keyword>
<dbReference type="PANTHER" id="PTHR23504:SF3">
    <property type="entry name" value="MAJOR FACILITATOR SUPERFAMILY (MFS) PROFILE DOMAIN-CONTAINING PROTEIN"/>
    <property type="match status" value="1"/>
</dbReference>
<feature type="transmembrane region" description="Helical" evidence="6">
    <location>
        <begin position="163"/>
        <end position="185"/>
    </location>
</feature>
<feature type="transmembrane region" description="Helical" evidence="6">
    <location>
        <begin position="390"/>
        <end position="410"/>
    </location>
</feature>
<reference evidence="8 9" key="1">
    <citation type="journal article" date="2019" name="Appl. Microbiol. Biotechnol.">
        <title>Genome sequence of Isaria javanica and comparative genome analysis insights into family S53 peptidase evolution in fungal entomopathogens.</title>
        <authorList>
            <person name="Lin R."/>
            <person name="Zhang X."/>
            <person name="Xin B."/>
            <person name="Zou M."/>
            <person name="Gao Y."/>
            <person name="Qin F."/>
            <person name="Hu Q."/>
            <person name="Xie B."/>
            <person name="Cheng X."/>
        </authorList>
    </citation>
    <scope>NUCLEOTIDE SEQUENCE [LARGE SCALE GENOMIC DNA]</scope>
    <source>
        <strain evidence="8 9">IJ1G</strain>
    </source>
</reference>
<keyword evidence="2" id="KW-0813">Transport</keyword>
<dbReference type="InterPro" id="IPR001958">
    <property type="entry name" value="Tet-R_TetA/multi-R_MdtG-like"/>
</dbReference>
<comment type="subcellular location">
    <subcellularLocation>
        <location evidence="1">Membrane</location>
        <topology evidence="1">Multi-pass membrane protein</topology>
    </subcellularLocation>
</comment>
<evidence type="ECO:0000256" key="3">
    <source>
        <dbReference type="ARBA" id="ARBA00022692"/>
    </source>
</evidence>
<feature type="transmembrane region" description="Helical" evidence="6">
    <location>
        <begin position="62"/>
        <end position="81"/>
    </location>
</feature>
<dbReference type="PROSITE" id="PS50850">
    <property type="entry name" value="MFS"/>
    <property type="match status" value="1"/>
</dbReference>
<keyword evidence="4 6" id="KW-1133">Transmembrane helix</keyword>
<gene>
    <name evidence="8" type="ORF">IF1G_01011</name>
</gene>
<dbReference type="InterPro" id="IPR020846">
    <property type="entry name" value="MFS_dom"/>
</dbReference>
<feature type="transmembrane region" description="Helical" evidence="6">
    <location>
        <begin position="252"/>
        <end position="274"/>
    </location>
</feature>
<evidence type="ECO:0000256" key="4">
    <source>
        <dbReference type="ARBA" id="ARBA00022989"/>
    </source>
</evidence>